<organism evidence="1 2">
    <name type="scientific">Rattus norvegicus</name>
    <name type="common">Rat</name>
    <dbReference type="NCBI Taxonomy" id="10116"/>
    <lineage>
        <taxon>Eukaryota</taxon>
        <taxon>Metazoa</taxon>
        <taxon>Chordata</taxon>
        <taxon>Craniata</taxon>
        <taxon>Vertebrata</taxon>
        <taxon>Euteleostomi</taxon>
        <taxon>Mammalia</taxon>
        <taxon>Eutheria</taxon>
        <taxon>Euarchontoglires</taxon>
        <taxon>Glires</taxon>
        <taxon>Rodentia</taxon>
        <taxon>Myomorpha</taxon>
        <taxon>Muroidea</taxon>
        <taxon>Muridae</taxon>
        <taxon>Murinae</taxon>
        <taxon>Rattus</taxon>
    </lineage>
</organism>
<gene>
    <name evidence="1 3" type="primary">Ghrhr</name>
    <name evidence="1" type="ORF">rCG_52303</name>
</gene>
<evidence type="ECO:0000313" key="2">
    <source>
        <dbReference type="Proteomes" id="UP000234681"/>
    </source>
</evidence>
<reference evidence="1 2" key="1">
    <citation type="submission" date="2005-09" db="EMBL/GenBank/DDBJ databases">
        <authorList>
            <person name="Mural R.J."/>
            <person name="Li P.W."/>
            <person name="Adams M.D."/>
            <person name="Amanatides P.G."/>
            <person name="Baden-Tillson H."/>
            <person name="Barnstead M."/>
            <person name="Chin S.H."/>
            <person name="Dew I."/>
            <person name="Evans C.A."/>
            <person name="Ferriera S."/>
            <person name="Flanigan M."/>
            <person name="Fosler C."/>
            <person name="Glodek A."/>
            <person name="Gu Z."/>
            <person name="Holt R.A."/>
            <person name="Jennings D."/>
            <person name="Kraft C.L."/>
            <person name="Lu F."/>
            <person name="Nguyen T."/>
            <person name="Nusskern D.R."/>
            <person name="Pfannkoch C.M."/>
            <person name="Sitter C."/>
            <person name="Sutton G.G."/>
            <person name="Venter J.C."/>
            <person name="Wang Z."/>
            <person name="Woodage T."/>
            <person name="Zheng X.H."/>
            <person name="Zhong F."/>
        </authorList>
    </citation>
    <scope>NUCLEOTIDE SEQUENCE [LARGE SCALE GENOMIC DNA]</scope>
    <source>
        <strain>BN</strain>
        <strain evidence="2">Sprague-Dawley</strain>
    </source>
</reference>
<evidence type="ECO:0000313" key="1">
    <source>
        <dbReference type="EMBL" id="EDL88087.1"/>
    </source>
</evidence>
<feature type="non-terminal residue" evidence="1">
    <location>
        <position position="94"/>
    </location>
</feature>
<protein>
    <submittedName>
        <fullName evidence="1">Growth hormone releasing hormone receptor, isoform CRA_b</fullName>
    </submittedName>
</protein>
<keyword evidence="1" id="KW-0675">Receptor</keyword>
<name>A6K0Y2_RAT</name>
<dbReference type="RGD" id="2688">
    <property type="gene designation" value="Ghrhr"/>
</dbReference>
<proteinExistence type="predicted"/>
<sequence>MPPRATRSSLPFSFSASAFSRSLYTNLRLSQFLYAPICSFFLSRAIAQGPGKPINLYMSDLQLSQCGSEGELLSAAIICTSGAFLIPWLQLPHC</sequence>
<dbReference type="EMBL" id="CH474011">
    <property type="protein sequence ID" value="EDL88087.1"/>
    <property type="molecule type" value="Genomic_DNA"/>
</dbReference>
<dbReference type="AlphaFoldDB" id="A6K0Y2"/>
<accession>A6K0Y2</accession>
<dbReference type="Proteomes" id="UP000234681">
    <property type="component" value="Chromosome 4"/>
</dbReference>
<evidence type="ECO:0000313" key="3">
    <source>
        <dbReference type="RGD" id="2688"/>
    </source>
</evidence>